<feature type="compositionally biased region" description="Basic and acidic residues" evidence="8">
    <location>
        <begin position="1247"/>
        <end position="1259"/>
    </location>
</feature>
<feature type="compositionally biased region" description="Polar residues" evidence="8">
    <location>
        <begin position="1427"/>
        <end position="1437"/>
    </location>
</feature>
<dbReference type="InterPro" id="IPR058607">
    <property type="entry name" value="HMG-box_Cic-like"/>
</dbReference>
<dbReference type="InterPro" id="IPR032147">
    <property type="entry name" value="Cic_dom"/>
</dbReference>
<keyword evidence="11" id="KW-1185">Reference proteome</keyword>
<keyword evidence="6 7" id="KW-0539">Nucleus</keyword>
<keyword evidence="5" id="KW-0804">Transcription</keyword>
<keyword evidence="1" id="KW-0678">Repressor</keyword>
<dbReference type="GO" id="GO:0000977">
    <property type="term" value="F:RNA polymerase II transcription regulatory region sequence-specific DNA binding"/>
    <property type="evidence" value="ECO:0007669"/>
    <property type="project" value="TreeGrafter"/>
</dbReference>
<feature type="region of interest" description="Disordered" evidence="8">
    <location>
        <begin position="1499"/>
        <end position="1529"/>
    </location>
</feature>
<feature type="compositionally biased region" description="Basic and acidic residues" evidence="8">
    <location>
        <begin position="341"/>
        <end position="368"/>
    </location>
</feature>
<feature type="compositionally biased region" description="Low complexity" evidence="8">
    <location>
        <begin position="258"/>
        <end position="287"/>
    </location>
</feature>
<sequence length="1529" mass="168308">MDMGVRKLPKKRKFDPAELEETTTTASYIPVSVVQSVMSTPPQATAVDYSCPTNKQNSVDLSEWCNHRVLAKQGDWYYPGVIREACGSNITVELDGKEEKLIHFTNVFDNECYNVIGDASPSKNEVTLGARVCVRHNQQQMFVEGVVFNICNEGQLVRFVVAVIGEKQLKITVKRSELRLLRPPWYDELVDPPPIHDAVTPKLEYFQPTTVSPQLHTPVSVCTPQSNGKTYDDYCESEEDELRRGDITFNSEVDAKLSGSSKRSSMHSRGSSSSSVTPRSQPTTPRSQAATPHKYKKGDVVSNPNGIRKKFNGKQWRRLCSKDGCTKESQRRGYCSRHLSLKDGEDTSRDSETSPNCNDRRITGRFDQEETDAANMLVSLGSSRSATPAYSPNHQGSSPHTMQSPITVGSRQNVFMPIISPGLQKINSPGPPGYNTPYHQPLIRPESVRPIQGVPSVIRLSPSPRQWGPTPSEQQSVILQHALTSSTTQTIDGDSSQISSGTVYCVMPQPHEKNVMVIKNDIENEPKENKSFQRQVIQSDHLIQAQTIHVASNNVSNLNNTHSAEVGIVQANSNNASLLPVIVNPTQLLPVLPSASQSVVKKVIPTATVQQPTAPVIVKTDQVSNMQNHKDNVIQHASLQSQTHPRLVQPHPTSPQFTQNQTRPVIPQQKITANSQSAFVIPWHSIVPILTACPDPNSPPLSELSPPLSAPPVPTAPSVSKVEVDDDGDVELMTIPAEEDDDVFENEASETNSISESATNKRRTQSLSSLQNNTKDNNLVKSKDRIRRPMNAFMIFSKRHRTLVHQRHPNQDNRTVSKILGEWWYALAPEQKRKYHELASEVKEAHFKAHPEWKWCNKDRRKSSTGSTRSKLSSTGDSVEVGELPVSPQALNSPAPISEPSRQVLQENPADVSDDDQMVICEEGGGVEIDLKCKEKVTDSDSESQSDVETSLENRSFPQQRFSPVSSKNSTDVTYRPKPIKAIIPTSDSTTKYSATSSSNTLSYYSPVNPSGITGFQPTGGAFKTMPVSPKVGKNEVKTDQNEIGEWSNFSDSCNNIVTVKSNDAVSQWVSSSGIQTTTISSKSNHTLTILKPQAKESSIIQMGDNHNQTNQFPNQPVTVAIFTGQPALCLSNDTERSQPVVVVASTPSEHPVQYVYMPPPFTVSDSSGRNLSLPVQLVPKTAAQSVIVSQPLNKPLSQGIPLQSDVQTSQTQISTSSSNSGGFIKLENKDSKCGDKDQKLSLSESHNPDASDTKKEFKLAPTPAQLGKAPLQRRQSMALYPSNNQSLAENASVPLRSPSMENSLSDCPLISPVTKKSLFKRNKEDGMDKVLEQVNFEKKFCSLPQFKPEECQSPSAISTSSPGLFVYNKKRNLSATHRSSIDEESEGETPQSVPKSASSLKPAVFFGPDFSMESVREMTEMGDANSPRTPRTPGTSKESEKGHRKILEQRRQLVMQLFQEHTYFPSAQATSNFQSLHSDIFPSKASLQLKIREVRQKVMARSNLTPHSTSSQSSPLTPAEPLNVSSSS</sequence>
<feature type="compositionally biased region" description="Polar residues" evidence="8">
    <location>
        <begin position="749"/>
        <end position="758"/>
    </location>
</feature>
<feature type="region of interest" description="Disordered" evidence="8">
    <location>
        <begin position="1419"/>
        <end position="1445"/>
    </location>
</feature>
<feature type="compositionally biased region" description="Low complexity" evidence="8">
    <location>
        <begin position="864"/>
        <end position="875"/>
    </location>
</feature>
<dbReference type="Pfam" id="PF16090">
    <property type="entry name" value="DUF4819"/>
    <property type="match status" value="1"/>
</dbReference>
<reference evidence="10" key="1">
    <citation type="journal article" date="2023" name="G3 (Bethesda)">
        <title>Whole genome assemblies of Zophobas morio and Tenebrio molitor.</title>
        <authorList>
            <person name="Kaur S."/>
            <person name="Stinson S.A."/>
            <person name="diCenzo G.C."/>
        </authorList>
    </citation>
    <scope>NUCLEOTIDE SEQUENCE</scope>
    <source>
        <strain evidence="10">QUZm001</strain>
    </source>
</reference>
<dbReference type="Pfam" id="PF00505">
    <property type="entry name" value="HMG_box"/>
    <property type="match status" value="1"/>
</dbReference>
<evidence type="ECO:0000256" key="3">
    <source>
        <dbReference type="ARBA" id="ARBA00023015"/>
    </source>
</evidence>
<feature type="domain" description="HMG box" evidence="9">
    <location>
        <begin position="786"/>
        <end position="854"/>
    </location>
</feature>
<accession>A0AA38HKA5</accession>
<feature type="compositionally biased region" description="Acidic residues" evidence="8">
    <location>
        <begin position="737"/>
        <end position="748"/>
    </location>
</feature>
<evidence type="ECO:0000313" key="10">
    <source>
        <dbReference type="EMBL" id="KAJ3639465.1"/>
    </source>
</evidence>
<keyword evidence="3" id="KW-0805">Transcription regulation</keyword>
<feature type="region of interest" description="Disordered" evidence="8">
    <location>
        <begin position="341"/>
        <end position="370"/>
    </location>
</feature>
<evidence type="ECO:0000256" key="4">
    <source>
        <dbReference type="ARBA" id="ARBA00023125"/>
    </source>
</evidence>
<feature type="region of interest" description="Disordered" evidence="8">
    <location>
        <begin position="1200"/>
        <end position="1272"/>
    </location>
</feature>
<dbReference type="FunFam" id="1.10.30.10:FF:000010">
    <property type="entry name" value="Capicua transcriptional repressor b"/>
    <property type="match status" value="1"/>
</dbReference>
<comment type="caution">
    <text evidence="10">The sequence shown here is derived from an EMBL/GenBank/DDBJ whole genome shotgun (WGS) entry which is preliminary data.</text>
</comment>
<feature type="region of interest" description="Disordered" evidence="8">
    <location>
        <begin position="1377"/>
        <end position="1400"/>
    </location>
</feature>
<keyword evidence="4 7" id="KW-0238">DNA-binding</keyword>
<dbReference type="EMBL" id="JALNTZ010000010">
    <property type="protein sequence ID" value="KAJ3639465.1"/>
    <property type="molecule type" value="Genomic_DNA"/>
</dbReference>
<evidence type="ECO:0000256" key="7">
    <source>
        <dbReference type="PROSITE-ProRule" id="PRU00267"/>
    </source>
</evidence>
<feature type="compositionally biased region" description="Polar residues" evidence="8">
    <location>
        <begin position="1503"/>
        <end position="1517"/>
    </location>
</feature>
<protein>
    <recommendedName>
        <fullName evidence="9">HMG box domain-containing protein</fullName>
    </recommendedName>
</protein>
<feature type="compositionally biased region" description="Polar residues" evidence="8">
    <location>
        <begin position="765"/>
        <end position="780"/>
    </location>
</feature>
<feature type="compositionally biased region" description="Low complexity" evidence="8">
    <location>
        <begin position="1204"/>
        <end position="1221"/>
    </location>
</feature>
<dbReference type="Gene3D" id="1.10.30.10">
    <property type="entry name" value="High mobility group box domain"/>
    <property type="match status" value="1"/>
</dbReference>
<name>A0AA38HKA5_9CUCU</name>
<organism evidence="10 11">
    <name type="scientific">Zophobas morio</name>
    <dbReference type="NCBI Taxonomy" id="2755281"/>
    <lineage>
        <taxon>Eukaryota</taxon>
        <taxon>Metazoa</taxon>
        <taxon>Ecdysozoa</taxon>
        <taxon>Arthropoda</taxon>
        <taxon>Hexapoda</taxon>
        <taxon>Insecta</taxon>
        <taxon>Pterygota</taxon>
        <taxon>Neoptera</taxon>
        <taxon>Endopterygota</taxon>
        <taxon>Coleoptera</taxon>
        <taxon>Polyphaga</taxon>
        <taxon>Cucujiformia</taxon>
        <taxon>Tenebrionidae</taxon>
        <taxon>Zophobas</taxon>
    </lineage>
</organism>
<gene>
    <name evidence="10" type="ORF">Zmor_002825</name>
</gene>
<dbReference type="GO" id="GO:0000981">
    <property type="term" value="F:DNA-binding transcription factor activity, RNA polymerase II-specific"/>
    <property type="evidence" value="ECO:0007669"/>
    <property type="project" value="TreeGrafter"/>
</dbReference>
<feature type="region of interest" description="Disordered" evidence="8">
    <location>
        <begin position="253"/>
        <end position="309"/>
    </location>
</feature>
<dbReference type="PANTHER" id="PTHR13059:SF13">
    <property type="entry name" value="PROTEIN CAPICUA HOMOLOG"/>
    <property type="match status" value="1"/>
</dbReference>
<evidence type="ECO:0000256" key="8">
    <source>
        <dbReference type="SAM" id="MobiDB-lite"/>
    </source>
</evidence>
<dbReference type="Proteomes" id="UP001168821">
    <property type="component" value="Unassembled WGS sequence"/>
</dbReference>
<feature type="region of interest" description="Disordered" evidence="8">
    <location>
        <begin position="932"/>
        <end position="973"/>
    </location>
</feature>
<dbReference type="InterPro" id="IPR058606">
    <property type="entry name" value="HTH_Cic_C"/>
</dbReference>
<evidence type="ECO:0000313" key="11">
    <source>
        <dbReference type="Proteomes" id="UP001168821"/>
    </source>
</evidence>
<dbReference type="GO" id="GO:0005634">
    <property type="term" value="C:nucleus"/>
    <property type="evidence" value="ECO:0007669"/>
    <property type="project" value="UniProtKB-UniRule"/>
</dbReference>
<feature type="region of interest" description="Disordered" evidence="8">
    <location>
        <begin position="383"/>
        <end position="402"/>
    </location>
</feature>
<feature type="DNA-binding region" description="HMG box" evidence="7">
    <location>
        <begin position="786"/>
        <end position="854"/>
    </location>
</feature>
<evidence type="ECO:0000256" key="5">
    <source>
        <dbReference type="ARBA" id="ARBA00023163"/>
    </source>
</evidence>
<proteinExistence type="predicted"/>
<dbReference type="SMART" id="SM00398">
    <property type="entry name" value="HMG"/>
    <property type="match status" value="1"/>
</dbReference>
<evidence type="ECO:0000259" key="9">
    <source>
        <dbReference type="PROSITE" id="PS50118"/>
    </source>
</evidence>
<dbReference type="PROSITE" id="PS50118">
    <property type="entry name" value="HMG_BOX_2"/>
    <property type="match status" value="1"/>
</dbReference>
<feature type="region of interest" description="Disordered" evidence="8">
    <location>
        <begin position="858"/>
        <end position="903"/>
    </location>
</feature>
<dbReference type="InterPro" id="IPR052412">
    <property type="entry name" value="CC-Dev_Transcription_Reg"/>
</dbReference>
<feature type="compositionally biased region" description="Basic and acidic residues" evidence="8">
    <location>
        <begin position="1227"/>
        <end position="1240"/>
    </location>
</feature>
<evidence type="ECO:0000256" key="1">
    <source>
        <dbReference type="ARBA" id="ARBA00022491"/>
    </source>
</evidence>
<evidence type="ECO:0000256" key="6">
    <source>
        <dbReference type="ARBA" id="ARBA00023242"/>
    </source>
</evidence>
<dbReference type="Pfam" id="PF25981">
    <property type="entry name" value="HTH_Cic_C"/>
    <property type="match status" value="1"/>
</dbReference>
<feature type="compositionally biased region" description="Polar residues" evidence="8">
    <location>
        <begin position="947"/>
        <end position="973"/>
    </location>
</feature>
<dbReference type="SUPFAM" id="SSF47095">
    <property type="entry name" value="HMG-box"/>
    <property type="match status" value="1"/>
</dbReference>
<dbReference type="InterPro" id="IPR036910">
    <property type="entry name" value="HMG_box_dom_sf"/>
</dbReference>
<evidence type="ECO:0000256" key="2">
    <source>
        <dbReference type="ARBA" id="ARBA00022553"/>
    </source>
</evidence>
<dbReference type="InterPro" id="IPR009071">
    <property type="entry name" value="HMG_box_dom"/>
</dbReference>
<keyword evidence="2" id="KW-0597">Phosphoprotein</keyword>
<dbReference type="PANTHER" id="PTHR13059">
    <property type="entry name" value="HMG-BOX TRANSCRIPTION FACTOR BBX"/>
    <property type="match status" value="1"/>
</dbReference>
<feature type="region of interest" description="Disordered" evidence="8">
    <location>
        <begin position="698"/>
        <end position="784"/>
    </location>
</feature>
<dbReference type="CDD" id="cd21990">
    <property type="entry name" value="HMG-box_CIC-like"/>
    <property type="match status" value="1"/>
</dbReference>
<feature type="compositionally biased region" description="Polar residues" evidence="8">
    <location>
        <begin position="1389"/>
        <end position="1400"/>
    </location>
</feature>